<evidence type="ECO:0000313" key="8">
    <source>
        <dbReference type="Proteomes" id="UP000545493"/>
    </source>
</evidence>
<evidence type="ECO:0000256" key="3">
    <source>
        <dbReference type="ARBA" id="ARBA00022723"/>
    </source>
</evidence>
<reference evidence="7 8" key="1">
    <citation type="submission" date="2020-03" db="EMBL/GenBank/DDBJ databases">
        <title>Sequencing the genomes of 1000 actinobacteria strains.</title>
        <authorList>
            <person name="Klenk H.-P."/>
        </authorList>
    </citation>
    <scope>NUCLEOTIDE SEQUENCE [LARGE SCALE GENOMIC DNA]</scope>
    <source>
        <strain evidence="7 8">DSM 45685</strain>
    </source>
</reference>
<dbReference type="Proteomes" id="UP000545493">
    <property type="component" value="Unassembled WGS sequence"/>
</dbReference>
<evidence type="ECO:0000256" key="2">
    <source>
        <dbReference type="ARBA" id="ARBA00007749"/>
    </source>
</evidence>
<organism evidence="7 8">
    <name type="scientific">Saccharomonospora amisosensis</name>
    <dbReference type="NCBI Taxonomy" id="1128677"/>
    <lineage>
        <taxon>Bacteria</taxon>
        <taxon>Bacillati</taxon>
        <taxon>Actinomycetota</taxon>
        <taxon>Actinomycetes</taxon>
        <taxon>Pseudonocardiales</taxon>
        <taxon>Pseudonocardiaceae</taxon>
        <taxon>Saccharomonospora</taxon>
    </lineage>
</organism>
<dbReference type="GO" id="GO:0046872">
    <property type="term" value="F:metal ion binding"/>
    <property type="evidence" value="ECO:0007669"/>
    <property type="project" value="UniProtKB-KW"/>
</dbReference>
<comment type="similarity">
    <text evidence="2">Belongs to the metallo-beta-lactamase superfamily.</text>
</comment>
<dbReference type="SUPFAM" id="SSF56281">
    <property type="entry name" value="Metallo-hydrolase/oxidoreductase"/>
    <property type="match status" value="1"/>
</dbReference>
<dbReference type="PANTHER" id="PTHR42978:SF2">
    <property type="entry name" value="102 KBASES UNSTABLE REGION: FROM 1 TO 119443"/>
    <property type="match status" value="1"/>
</dbReference>
<evidence type="ECO:0000256" key="5">
    <source>
        <dbReference type="ARBA" id="ARBA00022833"/>
    </source>
</evidence>
<keyword evidence="5" id="KW-0862">Zinc</keyword>
<keyword evidence="4 7" id="KW-0378">Hydrolase</keyword>
<accession>A0A7X5UKN7</accession>
<dbReference type="PANTHER" id="PTHR42978">
    <property type="entry name" value="QUORUM-QUENCHING LACTONASE YTNP-RELATED-RELATED"/>
    <property type="match status" value="1"/>
</dbReference>
<dbReference type="Pfam" id="PF00753">
    <property type="entry name" value="Lactamase_B"/>
    <property type="match status" value="1"/>
</dbReference>
<keyword evidence="8" id="KW-1185">Reference proteome</keyword>
<evidence type="ECO:0000313" key="7">
    <source>
        <dbReference type="EMBL" id="NIJ09738.1"/>
    </source>
</evidence>
<comment type="cofactor">
    <cofactor evidence="1">
        <name>Zn(2+)</name>
        <dbReference type="ChEBI" id="CHEBI:29105"/>
    </cofactor>
</comment>
<proteinExistence type="inferred from homology"/>
<sequence length="119" mass="13492">MYGELAAFLGLRYTPEQTVDRQLEALGYRSSDVRYVIASHTHFDHTGGLHLFPDAEFFVCEGDMRYAYWPDPAGAALFRREDLDAVRGTRWREVPRCDVDVSATAVWSSFSLRGTRPGS</sequence>
<feature type="domain" description="Metallo-beta-lactamase" evidence="6">
    <location>
        <begin position="20"/>
        <end position="59"/>
    </location>
</feature>
<dbReference type="AlphaFoldDB" id="A0A7X5UKN7"/>
<evidence type="ECO:0000256" key="1">
    <source>
        <dbReference type="ARBA" id="ARBA00001947"/>
    </source>
</evidence>
<dbReference type="InterPro" id="IPR036866">
    <property type="entry name" value="RibonucZ/Hydroxyglut_hydro"/>
</dbReference>
<keyword evidence="3" id="KW-0479">Metal-binding</keyword>
<dbReference type="Gene3D" id="3.60.15.10">
    <property type="entry name" value="Ribonuclease Z/Hydroxyacylglutathione hydrolase-like"/>
    <property type="match status" value="1"/>
</dbReference>
<evidence type="ECO:0000259" key="6">
    <source>
        <dbReference type="Pfam" id="PF00753"/>
    </source>
</evidence>
<dbReference type="InterPro" id="IPR001279">
    <property type="entry name" value="Metallo-B-lactamas"/>
</dbReference>
<dbReference type="EMBL" id="JAAOYM010000001">
    <property type="protein sequence ID" value="NIJ09738.1"/>
    <property type="molecule type" value="Genomic_DNA"/>
</dbReference>
<dbReference type="GO" id="GO:0016787">
    <property type="term" value="F:hydrolase activity"/>
    <property type="evidence" value="ECO:0007669"/>
    <property type="project" value="UniProtKB-KW"/>
</dbReference>
<name>A0A7X5UKN7_9PSEU</name>
<gene>
    <name evidence="7" type="ORF">FHU38_000082</name>
</gene>
<comment type="caution">
    <text evidence="7">The sequence shown here is derived from an EMBL/GenBank/DDBJ whole genome shotgun (WGS) entry which is preliminary data.</text>
</comment>
<evidence type="ECO:0000256" key="4">
    <source>
        <dbReference type="ARBA" id="ARBA00022801"/>
    </source>
</evidence>
<dbReference type="InterPro" id="IPR051013">
    <property type="entry name" value="MBL_superfamily_lactonases"/>
</dbReference>
<protein>
    <submittedName>
        <fullName evidence="7">Glyoxylase-like metal-dependent hydrolase (Beta-lactamase superfamily II)</fullName>
    </submittedName>
</protein>